<feature type="compositionally biased region" description="Basic and acidic residues" evidence="1">
    <location>
        <begin position="32"/>
        <end position="43"/>
    </location>
</feature>
<evidence type="ECO:0000313" key="2">
    <source>
        <dbReference type="EMBL" id="SJL18418.1"/>
    </source>
</evidence>
<proteinExistence type="predicted"/>
<feature type="compositionally biased region" description="Basic and acidic residues" evidence="1">
    <location>
        <begin position="1"/>
        <end position="20"/>
    </location>
</feature>
<name>A0A284SBN3_ARMOS</name>
<accession>A0A284SBN3</accession>
<dbReference type="EMBL" id="FUEG01000059">
    <property type="protein sequence ID" value="SJL18418.1"/>
    <property type="molecule type" value="Genomic_DNA"/>
</dbReference>
<evidence type="ECO:0000313" key="3">
    <source>
        <dbReference type="Proteomes" id="UP000219338"/>
    </source>
</evidence>
<evidence type="ECO:0000256" key="1">
    <source>
        <dbReference type="SAM" id="MobiDB-lite"/>
    </source>
</evidence>
<gene>
    <name evidence="2" type="ORF">ARMOST_22007</name>
</gene>
<feature type="region of interest" description="Disordered" evidence="1">
    <location>
        <begin position="1"/>
        <end position="45"/>
    </location>
</feature>
<dbReference type="Proteomes" id="UP000219338">
    <property type="component" value="Unassembled WGS sequence"/>
</dbReference>
<sequence length="157" mass="17879">MVVGGKERDRDVSDVEHEDNMTSTGDVVASDYSKERGTQRQRTDSPMPWTTIQIRNAEFDDSRLVETGKDISSLVFEVLEHLEQTRDGEVAKYSSPHTFTSGHRTYREHVRSELHASHFYELMLKSSECLFDNLLEQPAFDCPLGSDGMTDNYLGDL</sequence>
<dbReference type="AlphaFoldDB" id="A0A284SBN3"/>
<keyword evidence="3" id="KW-1185">Reference proteome</keyword>
<reference evidence="3" key="1">
    <citation type="journal article" date="2017" name="Nat. Ecol. Evol.">
        <title>Genome expansion and lineage-specific genetic innovations in the forest pathogenic fungi Armillaria.</title>
        <authorList>
            <person name="Sipos G."/>
            <person name="Prasanna A.N."/>
            <person name="Walter M.C."/>
            <person name="O'Connor E."/>
            <person name="Balint B."/>
            <person name="Krizsan K."/>
            <person name="Kiss B."/>
            <person name="Hess J."/>
            <person name="Varga T."/>
            <person name="Slot J."/>
            <person name="Riley R."/>
            <person name="Boka B."/>
            <person name="Rigling D."/>
            <person name="Barry K."/>
            <person name="Lee J."/>
            <person name="Mihaltcheva S."/>
            <person name="LaButti K."/>
            <person name="Lipzen A."/>
            <person name="Waldron R."/>
            <person name="Moloney N.M."/>
            <person name="Sperisen C."/>
            <person name="Kredics L."/>
            <person name="Vagvoelgyi C."/>
            <person name="Patrignani A."/>
            <person name="Fitzpatrick D."/>
            <person name="Nagy I."/>
            <person name="Doyle S."/>
            <person name="Anderson J.B."/>
            <person name="Grigoriev I.V."/>
            <person name="Gueldener U."/>
            <person name="Muensterkoetter M."/>
            <person name="Nagy L.G."/>
        </authorList>
    </citation>
    <scope>NUCLEOTIDE SEQUENCE [LARGE SCALE GENOMIC DNA]</scope>
    <source>
        <strain evidence="3">C18/9</strain>
    </source>
</reference>
<protein>
    <submittedName>
        <fullName evidence="2">Uncharacterized protein</fullName>
    </submittedName>
</protein>
<organism evidence="2 3">
    <name type="scientific">Armillaria ostoyae</name>
    <name type="common">Armillaria root rot fungus</name>
    <dbReference type="NCBI Taxonomy" id="47428"/>
    <lineage>
        <taxon>Eukaryota</taxon>
        <taxon>Fungi</taxon>
        <taxon>Dikarya</taxon>
        <taxon>Basidiomycota</taxon>
        <taxon>Agaricomycotina</taxon>
        <taxon>Agaricomycetes</taxon>
        <taxon>Agaricomycetidae</taxon>
        <taxon>Agaricales</taxon>
        <taxon>Marasmiineae</taxon>
        <taxon>Physalacriaceae</taxon>
        <taxon>Armillaria</taxon>
    </lineage>
</organism>